<evidence type="ECO:0000313" key="2">
    <source>
        <dbReference type="Proteomes" id="UP001501725"/>
    </source>
</evidence>
<reference evidence="2" key="1">
    <citation type="journal article" date="2019" name="Int. J. Syst. Evol. Microbiol.">
        <title>The Global Catalogue of Microorganisms (GCM) 10K type strain sequencing project: providing services to taxonomists for standard genome sequencing and annotation.</title>
        <authorList>
            <consortium name="The Broad Institute Genomics Platform"/>
            <consortium name="The Broad Institute Genome Sequencing Center for Infectious Disease"/>
            <person name="Wu L."/>
            <person name="Ma J."/>
        </authorList>
    </citation>
    <scope>NUCLEOTIDE SEQUENCE [LARGE SCALE GENOMIC DNA]</scope>
    <source>
        <strain evidence="2">JCM 17919</strain>
    </source>
</reference>
<sequence length="127" mass="14143">MPGTLLYEYAVLRAVPRVEREEFLNVGVVLYCRQRRSLEVRIHLDERRLLALAPAADAGNIGAFLDAFARICHGEPGAGPIAALDAASRFRWLTATRSTVLQCSKVHPGLCNDPVETLDRLYRELVL</sequence>
<dbReference type="InterPro" id="IPR021398">
    <property type="entry name" value="DUF3037"/>
</dbReference>
<dbReference type="Pfam" id="PF11236">
    <property type="entry name" value="DUF3037"/>
    <property type="match status" value="1"/>
</dbReference>
<comment type="caution">
    <text evidence="1">The sequence shown here is derived from an EMBL/GenBank/DDBJ whole genome shotgun (WGS) entry which is preliminary data.</text>
</comment>
<dbReference type="RefSeq" id="WP_345255203.1">
    <property type="nucleotide sequence ID" value="NZ_BAABGY010000007.1"/>
</dbReference>
<organism evidence="1 2">
    <name type="scientific">Flaviaesturariibacter amylovorans</name>
    <dbReference type="NCBI Taxonomy" id="1084520"/>
    <lineage>
        <taxon>Bacteria</taxon>
        <taxon>Pseudomonadati</taxon>
        <taxon>Bacteroidota</taxon>
        <taxon>Chitinophagia</taxon>
        <taxon>Chitinophagales</taxon>
        <taxon>Chitinophagaceae</taxon>
        <taxon>Flaviaestuariibacter</taxon>
    </lineage>
</organism>
<evidence type="ECO:0000313" key="1">
    <source>
        <dbReference type="EMBL" id="GAA4328192.1"/>
    </source>
</evidence>
<name>A0ABP8GPU8_9BACT</name>
<accession>A0ABP8GPU8</accession>
<proteinExistence type="predicted"/>
<dbReference type="EMBL" id="BAABGY010000007">
    <property type="protein sequence ID" value="GAA4328192.1"/>
    <property type="molecule type" value="Genomic_DNA"/>
</dbReference>
<protein>
    <submittedName>
        <fullName evidence="1">DUF3037 domain-containing protein</fullName>
    </submittedName>
</protein>
<keyword evidence="2" id="KW-1185">Reference proteome</keyword>
<dbReference type="Proteomes" id="UP001501725">
    <property type="component" value="Unassembled WGS sequence"/>
</dbReference>
<gene>
    <name evidence="1" type="ORF">GCM10023184_17940</name>
</gene>